<feature type="binding site" evidence="11">
    <location>
        <position position="290"/>
    </location>
    <ligand>
        <name>Mn(2+)</name>
        <dbReference type="ChEBI" id="CHEBI:29035"/>
        <label>2</label>
    </ligand>
</feature>
<dbReference type="Proteomes" id="UP000808906">
    <property type="component" value="Unassembled WGS sequence"/>
</dbReference>
<feature type="binding site" evidence="10">
    <location>
        <begin position="346"/>
        <end position="349"/>
    </location>
    <ligand>
        <name>GMP</name>
        <dbReference type="ChEBI" id="CHEBI:58115"/>
    </ligand>
</feature>
<evidence type="ECO:0000256" key="5">
    <source>
        <dbReference type="ARBA" id="ARBA00022800"/>
    </source>
</evidence>
<protein>
    <recommendedName>
        <fullName evidence="1">3'-phosphate/5'-hydroxy nucleic acid ligase</fullName>
        <ecNumber evidence="1">6.5.1.8</ecNumber>
    </recommendedName>
</protein>
<dbReference type="InterPro" id="IPR036025">
    <property type="entry name" value="RtcB-like_sf"/>
</dbReference>
<evidence type="ECO:0000256" key="6">
    <source>
        <dbReference type="ARBA" id="ARBA00023134"/>
    </source>
</evidence>
<reference evidence="12" key="1">
    <citation type="submission" date="2019-11" db="EMBL/GenBank/DDBJ databases">
        <title>Spread of Macrolides and rifampicin resistant Rhodococcus equi in clinical isolates in the USA.</title>
        <authorList>
            <person name="Alvarez-Narvaez S."/>
            <person name="Huber L."/>
            <person name="Cohen N.D."/>
            <person name="Slovis N."/>
            <person name="Greiter M."/>
            <person name="Giguere S."/>
            <person name="Hart K."/>
        </authorList>
    </citation>
    <scope>NUCLEOTIDE SEQUENCE</scope>
    <source>
        <strain evidence="12">Lh_17</strain>
    </source>
</reference>
<feature type="binding site" evidence="10">
    <location>
        <begin position="290"/>
        <end position="291"/>
    </location>
    <ligand>
        <name>GMP</name>
        <dbReference type="ChEBI" id="CHEBI:58115"/>
    </ligand>
</feature>
<dbReference type="Proteomes" id="UP000603463">
    <property type="component" value="Unassembled WGS sequence"/>
</dbReference>
<dbReference type="EMBL" id="WUXR01000008">
    <property type="protein sequence ID" value="MBM4566924.1"/>
    <property type="molecule type" value="Genomic_DNA"/>
</dbReference>
<dbReference type="EMBL" id="WVBC01000034">
    <property type="protein sequence ID" value="NKT81078.1"/>
    <property type="molecule type" value="Genomic_DNA"/>
</dbReference>
<dbReference type="GO" id="GO:0003909">
    <property type="term" value="F:DNA ligase activity"/>
    <property type="evidence" value="ECO:0007669"/>
    <property type="project" value="TreeGrafter"/>
</dbReference>
<keyword evidence="4 10" id="KW-0547">Nucleotide-binding</keyword>
<evidence type="ECO:0000313" key="13">
    <source>
        <dbReference type="EMBL" id="NKT81078.1"/>
    </source>
</evidence>
<keyword evidence="2" id="KW-0436">Ligase</keyword>
<evidence type="ECO:0000256" key="9">
    <source>
        <dbReference type="PIRSR" id="PIRSR601233-1"/>
    </source>
</evidence>
<keyword evidence="6 10" id="KW-0342">GTP-binding</keyword>
<comment type="caution">
    <text evidence="13">The sequence shown here is derived from an EMBL/GenBank/DDBJ whole genome shotgun (WGS) entry which is preliminary data.</text>
</comment>
<dbReference type="Gene3D" id="3.90.1860.10">
    <property type="entry name" value="tRNA-splicing ligase RtcB"/>
    <property type="match status" value="1"/>
</dbReference>
<dbReference type="PANTHER" id="PTHR43749">
    <property type="entry name" value="RNA-SPLICING LIGASE RTCB"/>
    <property type="match status" value="1"/>
</dbReference>
<dbReference type="GO" id="GO:0170057">
    <property type="term" value="F:RNA ligase (GTP) activity"/>
    <property type="evidence" value="ECO:0007669"/>
    <property type="project" value="UniProtKB-EC"/>
</dbReference>
<evidence type="ECO:0000313" key="12">
    <source>
        <dbReference type="EMBL" id="MBM4566924.1"/>
    </source>
</evidence>
<gene>
    <name evidence="12" type="ORF">GS441_16190</name>
    <name evidence="13" type="ORF">GS882_23685</name>
    <name evidence="14" type="ORF">GS947_01915</name>
</gene>
<dbReference type="EC" id="6.5.1.8" evidence="1"/>
<keyword evidence="3 11" id="KW-0479">Metal-binding</keyword>
<evidence type="ECO:0000256" key="10">
    <source>
        <dbReference type="PIRSR" id="PIRSR601233-2"/>
    </source>
</evidence>
<comment type="catalytic activity">
    <reaction evidence="8">
        <text>a 3'-end 3'-phospho-ribonucleotide-RNA + a 5'-end dephospho-ribonucleoside-RNA + GTP = a ribonucleotidyl-ribonucleotide-RNA + GMP + diphosphate</text>
        <dbReference type="Rhea" id="RHEA:68076"/>
        <dbReference type="Rhea" id="RHEA-COMP:10463"/>
        <dbReference type="Rhea" id="RHEA-COMP:13936"/>
        <dbReference type="Rhea" id="RHEA-COMP:17355"/>
        <dbReference type="ChEBI" id="CHEBI:33019"/>
        <dbReference type="ChEBI" id="CHEBI:37565"/>
        <dbReference type="ChEBI" id="CHEBI:58115"/>
        <dbReference type="ChEBI" id="CHEBI:83062"/>
        <dbReference type="ChEBI" id="CHEBI:138284"/>
        <dbReference type="ChEBI" id="CHEBI:173118"/>
        <dbReference type="EC" id="6.5.1.8"/>
    </reaction>
</comment>
<organism evidence="13 15">
    <name type="scientific">Rhodococcus hoagii</name>
    <name type="common">Corynebacterium equii</name>
    <dbReference type="NCBI Taxonomy" id="43767"/>
    <lineage>
        <taxon>Bacteria</taxon>
        <taxon>Bacillati</taxon>
        <taxon>Actinomycetota</taxon>
        <taxon>Actinomycetes</taxon>
        <taxon>Mycobacteriales</taxon>
        <taxon>Nocardiaceae</taxon>
        <taxon>Prescottella</taxon>
    </lineage>
</organism>
<dbReference type="AlphaFoldDB" id="A0A9Q4ZT24"/>
<dbReference type="GO" id="GO:0030145">
    <property type="term" value="F:manganese ion binding"/>
    <property type="evidence" value="ECO:0007669"/>
    <property type="project" value="TreeGrafter"/>
</dbReference>
<dbReference type="GO" id="GO:0005525">
    <property type="term" value="F:GTP binding"/>
    <property type="evidence" value="ECO:0007669"/>
    <property type="project" value="UniProtKB-KW"/>
</dbReference>
<evidence type="ECO:0000256" key="2">
    <source>
        <dbReference type="ARBA" id="ARBA00022598"/>
    </source>
</evidence>
<dbReference type="Pfam" id="PF01139">
    <property type="entry name" value="RtcB"/>
    <property type="match status" value="1"/>
</dbReference>
<evidence type="ECO:0000313" key="15">
    <source>
        <dbReference type="Proteomes" id="UP000603463"/>
    </source>
</evidence>
<dbReference type="GO" id="GO:0006396">
    <property type="term" value="P:RNA processing"/>
    <property type="evidence" value="ECO:0007669"/>
    <property type="project" value="InterPro"/>
</dbReference>
<keyword evidence="5" id="KW-0692">RNA repair</keyword>
<evidence type="ECO:0000256" key="11">
    <source>
        <dbReference type="PIRSR" id="PIRSR601233-3"/>
    </source>
</evidence>
<dbReference type="EMBL" id="WVDC01000001">
    <property type="protein sequence ID" value="NKW40408.1"/>
    <property type="molecule type" value="Genomic_DNA"/>
</dbReference>
<comment type="cofactor">
    <cofactor evidence="11">
        <name>Mn(2+)</name>
        <dbReference type="ChEBI" id="CHEBI:29035"/>
    </cofactor>
    <text evidence="11">Binds 2 manganese ions per subunit.</text>
</comment>
<evidence type="ECO:0000256" key="4">
    <source>
        <dbReference type="ARBA" id="ARBA00022741"/>
    </source>
</evidence>
<dbReference type="GO" id="GO:0042245">
    <property type="term" value="P:RNA repair"/>
    <property type="evidence" value="ECO:0007669"/>
    <property type="project" value="UniProtKB-KW"/>
</dbReference>
<dbReference type="InterPro" id="IPR001233">
    <property type="entry name" value="RtcB"/>
</dbReference>
<feature type="binding site" evidence="10">
    <location>
        <begin position="181"/>
        <end position="185"/>
    </location>
    <ligand>
        <name>GMP</name>
        <dbReference type="ChEBI" id="CHEBI:58115"/>
    </ligand>
</feature>
<feature type="binding site" evidence="11">
    <location>
        <position position="199"/>
    </location>
    <ligand>
        <name>Mn(2+)</name>
        <dbReference type="ChEBI" id="CHEBI:29035"/>
        <label>2</label>
    </ligand>
</feature>
<dbReference type="GO" id="GO:0006281">
    <property type="term" value="P:DNA repair"/>
    <property type="evidence" value="ECO:0007669"/>
    <property type="project" value="TreeGrafter"/>
</dbReference>
<feature type="binding site" evidence="10">
    <location>
        <begin position="322"/>
        <end position="325"/>
    </location>
    <ligand>
        <name>GMP</name>
        <dbReference type="ChEBI" id="CHEBI:58115"/>
    </ligand>
</feature>
<evidence type="ECO:0000256" key="3">
    <source>
        <dbReference type="ARBA" id="ARBA00022723"/>
    </source>
</evidence>
<feature type="binding site" evidence="10">
    <location>
        <position position="329"/>
    </location>
    <ligand>
        <name>GMP</name>
        <dbReference type="ChEBI" id="CHEBI:58115"/>
    </ligand>
</feature>
<accession>A0A9Q4ZT24</accession>
<evidence type="ECO:0000256" key="1">
    <source>
        <dbReference type="ARBA" id="ARBA00012726"/>
    </source>
</evidence>
<dbReference type="InterPro" id="IPR052915">
    <property type="entry name" value="RtcB-like"/>
</dbReference>
<keyword evidence="7 11" id="KW-0464">Manganese</keyword>
<dbReference type="SUPFAM" id="SSF103365">
    <property type="entry name" value="Hypothetical protein PH1602"/>
    <property type="match status" value="1"/>
</dbReference>
<evidence type="ECO:0000313" key="14">
    <source>
        <dbReference type="EMBL" id="NKW40408.1"/>
    </source>
</evidence>
<feature type="binding site" evidence="11">
    <location>
        <position position="182"/>
    </location>
    <ligand>
        <name>Mn(2+)</name>
        <dbReference type="ChEBI" id="CHEBI:29035"/>
        <label>1</label>
    </ligand>
</feature>
<evidence type="ECO:0000256" key="7">
    <source>
        <dbReference type="ARBA" id="ARBA00023211"/>
    </source>
</evidence>
<feature type="binding site" evidence="11">
    <location>
        <position position="90"/>
    </location>
    <ligand>
        <name>Mn(2+)</name>
        <dbReference type="ChEBI" id="CHEBI:29035"/>
        <label>1</label>
    </ligand>
</feature>
<sequence>MDRTAAWAIPVSFVPDRSRTVSPTEHDHNLVNFASHIDDGTLAQARETASMPFVYPHIALMPDAHFGKGSAVGTVIPTRGAVIPAAVGVDIGCGMIAARTQFGPVDIERGGGAGRTLHTLRLGVERAIPLSPGNYNLTASLGKWFAEPKIAELEERAARDGVDLSHSPKWREQLGSLGGGNHFIELCLDEEDRVWLFLHSGSRGVGNKIAQKHIAITQKLCRTWHIGLPNRDLAYLAEGAPEFWAYIRELRWAQRFALLNRAEMMDRFAEVFGEWIGAPVVEEERINCHHNYTEQEEHYGETVWLTRKGAVDAHEGVDAVIPGSMGTRSYVVRGKGDARGLCSAPHGAGRRFSRTQARKRFTVADLADRMKGIEYRHGAEWIDEIPDAYKDIDVVMDDARDLVEVRHTLRQILNVKGT</sequence>
<feature type="binding site" evidence="10">
    <location>
        <position position="416"/>
    </location>
    <ligand>
        <name>GMP</name>
        <dbReference type="ChEBI" id="CHEBI:58115"/>
    </ligand>
</feature>
<name>A0A9Q4ZT24_RHOHA</name>
<evidence type="ECO:0000256" key="8">
    <source>
        <dbReference type="ARBA" id="ARBA00047746"/>
    </source>
</evidence>
<proteinExistence type="predicted"/>
<dbReference type="Proteomes" id="UP000608063">
    <property type="component" value="Unassembled WGS sequence"/>
</dbReference>
<feature type="active site" description="GMP-histidine intermediate" evidence="9">
    <location>
        <position position="346"/>
    </location>
</feature>
<dbReference type="PANTHER" id="PTHR43749:SF2">
    <property type="entry name" value="RNA-SPLICING LIGASE RTCB"/>
    <property type="match status" value="1"/>
</dbReference>
<reference evidence="13" key="2">
    <citation type="journal article" date="2020" name="Environ. Microbiol.">
        <title>The novel and transferable erm(51) gene confers Macrolides, Lincosamides, and Streptogramins B (MLSB) resistance to clonal Rhodococcus equi in the environment.</title>
        <authorList>
            <person name="Huber L."/>
            <person name="Giguere S."/>
            <person name="Slovis N.M."/>
            <person name="Alvarez-Narvaez S."/>
            <person name="Hart K.A."/>
            <person name="Greiter M."/>
            <person name="Morris E.R.A."/>
            <person name="Cohen N.D."/>
        </authorList>
    </citation>
    <scope>NUCLEOTIDE SEQUENCE</scope>
    <source>
        <strain evidence="13">Lh_116_1</strain>
        <strain evidence="14">Lh_16_1</strain>
    </source>
</reference>